<protein>
    <submittedName>
        <fullName evidence="1">Uncharacterized protein</fullName>
    </submittedName>
</protein>
<comment type="caution">
    <text evidence="1">The sequence shown here is derived from an EMBL/GenBank/DDBJ whole genome shotgun (WGS) entry which is preliminary data.</text>
</comment>
<organism evidence="1 2">
    <name type="scientific">Dallia pectoralis</name>
    <name type="common">Alaska blackfish</name>
    <dbReference type="NCBI Taxonomy" id="75939"/>
    <lineage>
        <taxon>Eukaryota</taxon>
        <taxon>Metazoa</taxon>
        <taxon>Chordata</taxon>
        <taxon>Craniata</taxon>
        <taxon>Vertebrata</taxon>
        <taxon>Euteleostomi</taxon>
        <taxon>Actinopterygii</taxon>
        <taxon>Neopterygii</taxon>
        <taxon>Teleostei</taxon>
        <taxon>Protacanthopterygii</taxon>
        <taxon>Esociformes</taxon>
        <taxon>Umbridae</taxon>
        <taxon>Dallia</taxon>
    </lineage>
</organism>
<dbReference type="EMBL" id="CM055735">
    <property type="protein sequence ID" value="KAJ8008566.1"/>
    <property type="molecule type" value="Genomic_DNA"/>
</dbReference>
<reference evidence="1" key="1">
    <citation type="submission" date="2021-05" db="EMBL/GenBank/DDBJ databases">
        <authorList>
            <person name="Pan Q."/>
            <person name="Jouanno E."/>
            <person name="Zahm M."/>
            <person name="Klopp C."/>
            <person name="Cabau C."/>
            <person name="Louis A."/>
            <person name="Berthelot C."/>
            <person name="Parey E."/>
            <person name="Roest Crollius H."/>
            <person name="Montfort J."/>
            <person name="Robinson-Rechavi M."/>
            <person name="Bouchez O."/>
            <person name="Lampietro C."/>
            <person name="Lopez Roques C."/>
            <person name="Donnadieu C."/>
            <person name="Postlethwait J."/>
            <person name="Bobe J."/>
            <person name="Dillon D."/>
            <person name="Chandos A."/>
            <person name="von Hippel F."/>
            <person name="Guiguen Y."/>
        </authorList>
    </citation>
    <scope>NUCLEOTIDE SEQUENCE</scope>
    <source>
        <strain evidence="1">YG-Jan2019</strain>
    </source>
</reference>
<accession>A0ACC2GY29</accession>
<evidence type="ECO:0000313" key="1">
    <source>
        <dbReference type="EMBL" id="KAJ8008566.1"/>
    </source>
</evidence>
<dbReference type="Proteomes" id="UP001157502">
    <property type="component" value="Chromosome 8"/>
</dbReference>
<keyword evidence="2" id="KW-1185">Reference proteome</keyword>
<evidence type="ECO:0000313" key="2">
    <source>
        <dbReference type="Proteomes" id="UP001157502"/>
    </source>
</evidence>
<name>A0ACC2GY29_DALPE</name>
<sequence>MELSNEDPPISRQEQSIEKDFVSQRTNEKRFMEELMSNLPPSFSHEEGEDDEDDNEEDDHVDDDWIAISQQRPNRLSTKPISPLRPMYPQKHIFPQRLDTKNILPPRSETKHISPQRHVHETKHIHPKRPVQDTKHIHPQRPVQDTKHKTSPMKPGLDWSSEEKPVSRRDQMKRDQMKRDQMKRDQKEVPHQNDGKLIIENLLQNLPSDSSPKPCPKGWHTHGPKCYIYVPFKTTWPDAERNCLILGGNLASVHGPNQYRFLLSIIEKSGKKDQRTWVGANDAIQEDLWLWSDGSRFKYHNWSAGQPSNYKGQEHCMEMNYGADRGQNDAPCWSLKKKLQPEEIRRLPLPWGP</sequence>
<proteinExistence type="predicted"/>
<gene>
    <name evidence="1" type="ORF">DPEC_G00106220</name>
</gene>